<dbReference type="AlphaFoldDB" id="A0A554LVA9"/>
<protein>
    <submittedName>
        <fullName evidence="2">Uncharacterized protein</fullName>
    </submittedName>
</protein>
<evidence type="ECO:0000313" key="3">
    <source>
        <dbReference type="Proteomes" id="UP000318711"/>
    </source>
</evidence>
<gene>
    <name evidence="2" type="ORF">CEN88_263</name>
</gene>
<keyword evidence="1" id="KW-0812">Transmembrane</keyword>
<dbReference type="EMBL" id="VMGL01000027">
    <property type="protein sequence ID" value="TSC96785.1"/>
    <property type="molecule type" value="Genomic_DNA"/>
</dbReference>
<reference evidence="2 3" key="1">
    <citation type="submission" date="2017-07" db="EMBL/GenBank/DDBJ databases">
        <title>Mechanisms for carbon and nitrogen cycling indicate functional differentiation within the Candidate Phyla Radiation.</title>
        <authorList>
            <person name="Danczak R.E."/>
            <person name="Johnston M.D."/>
            <person name="Kenah C."/>
            <person name="Slattery M."/>
            <person name="Wrighton K.C."/>
            <person name="Wilkins M.J."/>
        </authorList>
    </citation>
    <scope>NUCLEOTIDE SEQUENCE [LARGE SCALE GENOMIC DNA]</scope>
    <source>
        <strain evidence="2">Licking1014_2</strain>
    </source>
</reference>
<evidence type="ECO:0000313" key="2">
    <source>
        <dbReference type="EMBL" id="TSC96785.1"/>
    </source>
</evidence>
<sequence length="81" mass="9715">MNILAITAVAIIWLLTQAYLFDKYAIVEYWGIKRSWERMILSFWGVFLRLLLAPFYLIVLELDGCFEQCLNRILREGREKR</sequence>
<keyword evidence="1" id="KW-1133">Transmembrane helix</keyword>
<proteinExistence type="predicted"/>
<organism evidence="2 3">
    <name type="scientific">Candidatus Berkelbacteria bacterium Licking1014_2</name>
    <dbReference type="NCBI Taxonomy" id="2017146"/>
    <lineage>
        <taxon>Bacteria</taxon>
        <taxon>Candidatus Berkelbacteria</taxon>
    </lineage>
</organism>
<feature type="transmembrane region" description="Helical" evidence="1">
    <location>
        <begin position="42"/>
        <end position="62"/>
    </location>
</feature>
<name>A0A554LVA9_9BACT</name>
<accession>A0A554LVA9</accession>
<dbReference type="Proteomes" id="UP000318711">
    <property type="component" value="Unassembled WGS sequence"/>
</dbReference>
<keyword evidence="1" id="KW-0472">Membrane</keyword>
<comment type="caution">
    <text evidence="2">The sequence shown here is derived from an EMBL/GenBank/DDBJ whole genome shotgun (WGS) entry which is preliminary data.</text>
</comment>
<evidence type="ECO:0000256" key="1">
    <source>
        <dbReference type="SAM" id="Phobius"/>
    </source>
</evidence>